<keyword evidence="4" id="KW-0614">Plasmid</keyword>
<keyword evidence="5" id="KW-1185">Reference proteome</keyword>
<dbReference type="KEGG" id="fax:FUAX_38810"/>
<dbReference type="AlphaFoldDB" id="A0AAU9DA32"/>
<keyword evidence="1" id="KW-1133">Transmembrane helix</keyword>
<proteinExistence type="predicted"/>
<feature type="transmembrane region" description="Helical" evidence="1">
    <location>
        <begin position="92"/>
        <end position="112"/>
    </location>
</feature>
<geneLocation type="plasmid" evidence="4 5">
    <name>pFA1</name>
</geneLocation>
<dbReference type="Pfam" id="PF04773">
    <property type="entry name" value="FecR"/>
    <property type="match status" value="1"/>
</dbReference>
<keyword evidence="1" id="KW-0812">Transmembrane</keyword>
<evidence type="ECO:0000259" key="2">
    <source>
        <dbReference type="Pfam" id="PF04773"/>
    </source>
</evidence>
<keyword evidence="1" id="KW-0472">Membrane</keyword>
<dbReference type="InterPro" id="IPR006860">
    <property type="entry name" value="FecR"/>
</dbReference>
<dbReference type="GO" id="GO:0016989">
    <property type="term" value="F:sigma factor antagonist activity"/>
    <property type="evidence" value="ECO:0007669"/>
    <property type="project" value="TreeGrafter"/>
</dbReference>
<name>A0AAU9DA32_9BACT</name>
<sequence>MYVDMGEISRNYGHDKEIIRYLSDELTGAEEAEFQEKLMTSPELKARFEELSTFWANDGNDYYSEKTNRGWDDWKKSIGRPMTRKKSRLIGFWRSVAAIFLGLLAVGIWRFMKVHTEQTAYLNDLEPIEHNEVTLELADGGKLEITQGDYQDLMIDSARSAKQVGGFLIYKKNKDINPNRVVAFNTLTVPRGKRFNVMLSDGTRVWLNSDSRLSYPVEFTGTKREIKLTGEAYLEVAKNENKPFIIRAANIDVRVYGTAFNIKAYSEDKEVSTVLVEGKVGIAKRNGSAEFDEDNAVMMSPYQRVVYNDESGRLVKTTLSDIDRYTAWKDNRLVFYNEKFENLKPRLERWYNIRVIDDAIGFSDERFSGEFESEQIEKVMNFFAVTSPITVMHTNDTFYIKDKD</sequence>
<dbReference type="PANTHER" id="PTHR30273">
    <property type="entry name" value="PERIPLASMIC SIGNAL SENSOR AND SIGMA FACTOR ACTIVATOR FECR-RELATED"/>
    <property type="match status" value="1"/>
</dbReference>
<dbReference type="PANTHER" id="PTHR30273:SF2">
    <property type="entry name" value="PROTEIN FECR"/>
    <property type="match status" value="1"/>
</dbReference>
<gene>
    <name evidence="4" type="ORF">FUAX_38810</name>
</gene>
<dbReference type="Proteomes" id="UP001348817">
    <property type="component" value="Plasmid pFA1"/>
</dbReference>
<evidence type="ECO:0000256" key="1">
    <source>
        <dbReference type="SAM" id="Phobius"/>
    </source>
</evidence>
<dbReference type="FunFam" id="2.60.120.1440:FF:000001">
    <property type="entry name" value="Putative anti-sigma factor"/>
    <property type="match status" value="1"/>
</dbReference>
<feature type="domain" description="FecR protein" evidence="2">
    <location>
        <begin position="186"/>
        <end position="280"/>
    </location>
</feature>
<accession>A0AAU9DA32</accession>
<evidence type="ECO:0000313" key="4">
    <source>
        <dbReference type="EMBL" id="BDD11449.1"/>
    </source>
</evidence>
<feature type="domain" description="Protein FecR C-terminal" evidence="3">
    <location>
        <begin position="332"/>
        <end position="400"/>
    </location>
</feature>
<dbReference type="Gene3D" id="2.60.120.1440">
    <property type="match status" value="1"/>
</dbReference>
<dbReference type="Pfam" id="PF16344">
    <property type="entry name" value="FecR_C"/>
    <property type="match status" value="1"/>
</dbReference>
<dbReference type="InterPro" id="IPR032508">
    <property type="entry name" value="FecR_C"/>
</dbReference>
<organism evidence="4 5">
    <name type="scientific">Fulvitalea axinellae</name>
    <dbReference type="NCBI Taxonomy" id="1182444"/>
    <lineage>
        <taxon>Bacteria</taxon>
        <taxon>Pseudomonadati</taxon>
        <taxon>Bacteroidota</taxon>
        <taxon>Cytophagia</taxon>
        <taxon>Cytophagales</taxon>
        <taxon>Persicobacteraceae</taxon>
        <taxon>Fulvitalea</taxon>
    </lineage>
</organism>
<reference evidence="4 5" key="1">
    <citation type="submission" date="2021-12" db="EMBL/GenBank/DDBJ databases">
        <title>Genome sequencing of bacteria with rrn-lacking chromosome and rrn-plasmid.</title>
        <authorList>
            <person name="Anda M."/>
            <person name="Iwasaki W."/>
        </authorList>
    </citation>
    <scope>NUCLEOTIDE SEQUENCE [LARGE SCALE GENOMIC DNA]</scope>
    <source>
        <strain evidence="4 5">DSM 100852</strain>
        <plasmid evidence="4 5">pFA1</plasmid>
    </source>
</reference>
<evidence type="ECO:0000259" key="3">
    <source>
        <dbReference type="Pfam" id="PF16344"/>
    </source>
</evidence>
<dbReference type="InterPro" id="IPR012373">
    <property type="entry name" value="Ferrdict_sens_TM"/>
</dbReference>
<protein>
    <submittedName>
        <fullName evidence="4">Iron dicitrate transporter FecR</fullName>
    </submittedName>
</protein>
<dbReference type="EMBL" id="AP025315">
    <property type="protein sequence ID" value="BDD11449.1"/>
    <property type="molecule type" value="Genomic_DNA"/>
</dbReference>
<evidence type="ECO:0000313" key="5">
    <source>
        <dbReference type="Proteomes" id="UP001348817"/>
    </source>
</evidence>
<dbReference type="Gene3D" id="3.55.50.30">
    <property type="match status" value="1"/>
</dbReference>